<keyword evidence="3" id="KW-1185">Reference proteome</keyword>
<dbReference type="AlphaFoldDB" id="A0A097ST88"/>
<keyword evidence="1" id="KW-1133">Transmembrane helix</keyword>
<gene>
    <name evidence="2" type="ORF">MGM1_4390</name>
</gene>
<protein>
    <submittedName>
        <fullName evidence="2">Uncharacterized protein</fullName>
    </submittedName>
</protein>
<feature type="transmembrane region" description="Helical" evidence="1">
    <location>
        <begin position="78"/>
        <end position="105"/>
    </location>
</feature>
<keyword evidence="1" id="KW-0472">Membrane</keyword>
<organism evidence="2 3">
    <name type="scientific">Candidatus Malacoplasma girerdii</name>
    <dbReference type="NCBI Taxonomy" id="1318617"/>
    <lineage>
        <taxon>Bacteria</taxon>
        <taxon>Bacillati</taxon>
        <taxon>Mycoplasmatota</taxon>
        <taxon>Mycoplasmoidales</taxon>
        <taxon>Mycoplasmoidaceae</taxon>
        <taxon>Malacoplasma</taxon>
    </lineage>
</organism>
<keyword evidence="1" id="KW-0812">Transmembrane</keyword>
<feature type="transmembrane region" description="Helical" evidence="1">
    <location>
        <begin position="41"/>
        <end position="66"/>
    </location>
</feature>
<feature type="transmembrane region" description="Helical" evidence="1">
    <location>
        <begin position="6"/>
        <end position="29"/>
    </location>
</feature>
<dbReference type="STRING" id="1318617.MGM1_4390"/>
<reference evidence="2 3" key="1">
    <citation type="journal article" date="2014" name="PLoS ONE">
        <title>An emerging Mycoplasma associated with trichomoniasis, vaginal infection and disease.</title>
        <authorList>
            <consortium name="Vaginal Microbiome Consortium"/>
            <person name="Fettweis J.M."/>
            <person name="Serrano M.G."/>
            <person name="Huang B."/>
            <person name="Brooks J.P."/>
            <person name="Glascock A.L."/>
            <person name="Sheth N.U."/>
            <person name="Strauss J.F.III."/>
            <person name="Jefferson K.K."/>
            <person name="Buck G.A."/>
        </authorList>
    </citation>
    <scope>NUCLEOTIDE SEQUENCE [LARGE SCALE GENOMIC DNA]</scope>
    <source>
        <strain evidence="2 3">VCU_M1</strain>
    </source>
</reference>
<dbReference type="EMBL" id="CP007711">
    <property type="protein sequence ID" value="AIV03805.1"/>
    <property type="molecule type" value="Genomic_DNA"/>
</dbReference>
<accession>A0A097ST88</accession>
<name>A0A097ST88_9BACT</name>
<proteinExistence type="predicted"/>
<dbReference type="KEGG" id="mgj:MGM1_4390"/>
<evidence type="ECO:0000313" key="3">
    <source>
        <dbReference type="Proteomes" id="UP000030066"/>
    </source>
</evidence>
<dbReference type="Proteomes" id="UP000030066">
    <property type="component" value="Chromosome"/>
</dbReference>
<sequence>MQVLFWFTQVLLFIAGTTAIVILIPQIISVHRNKYSDNSSIYLYVIYSFCSLLWIVYQTTFNIYFFKTVKEGDSLTYVLLWFQLAIDIATFLIGAYTLMVKWFYFKNKHIKDVLKVNLSHHNEKVANNKKIMIPALIKTINSFNHLGQIKNVKKLKAMDMMQLSMELVAATKMATKNDKNLVKVNNELNQLIKLFAKSNNEQYLLKNIHHKIYRLFIKNNQIDTNKISFAIAVYSPVDKASWLSRSLYSSLFITT</sequence>
<evidence type="ECO:0000313" key="2">
    <source>
        <dbReference type="EMBL" id="AIV03805.1"/>
    </source>
</evidence>
<evidence type="ECO:0000256" key="1">
    <source>
        <dbReference type="SAM" id="Phobius"/>
    </source>
</evidence>
<dbReference type="HOGENOM" id="CLU_1088555_0_0_14"/>
<dbReference type="Gene3D" id="1.20.1280.290">
    <property type="match status" value="1"/>
</dbReference>